<dbReference type="EMBL" id="QOVM01000006">
    <property type="protein sequence ID" value="RXG21125.1"/>
    <property type="molecule type" value="Genomic_DNA"/>
</dbReference>
<accession>A0A4Q0P471</accession>
<dbReference type="Proteomes" id="UP000289238">
    <property type="component" value="Unassembled WGS sequence"/>
</dbReference>
<evidence type="ECO:0000313" key="1">
    <source>
        <dbReference type="EMBL" id="RXG21125.1"/>
    </source>
</evidence>
<evidence type="ECO:0000313" key="2">
    <source>
        <dbReference type="Proteomes" id="UP000289238"/>
    </source>
</evidence>
<sequence>MSVASRGQRVHSVHTFTQPGYSQQKLLIEFQHIKSREMNSNNKSRVVFYLSNQDKELLNNHCNILQVRTSFFVRNCVLEKLGKPILEVSKTNIEVKQYTGELIKIGVNLNQISRKLNSGSKFMIADQKTVLDQISAINNHILQIKSQL</sequence>
<reference evidence="1 2" key="1">
    <citation type="submission" date="2018-07" db="EMBL/GenBank/DDBJ databases">
        <title>Leeuwenhoekiella genomics.</title>
        <authorList>
            <person name="Tahon G."/>
            <person name="Willems A."/>
        </authorList>
    </citation>
    <scope>NUCLEOTIDE SEQUENCE [LARGE SCALE GENOMIC DNA]</scope>
    <source>
        <strain evidence="1 2">LMG 22550</strain>
    </source>
</reference>
<dbReference type="Pfam" id="PF21983">
    <property type="entry name" value="NikA-like"/>
    <property type="match status" value="1"/>
</dbReference>
<organism evidence="1 2">
    <name type="scientific">Leeuwenhoekiella aequorea</name>
    <dbReference type="NCBI Taxonomy" id="283736"/>
    <lineage>
        <taxon>Bacteria</taxon>
        <taxon>Pseudomonadati</taxon>
        <taxon>Bacteroidota</taxon>
        <taxon>Flavobacteriia</taxon>
        <taxon>Flavobacteriales</taxon>
        <taxon>Flavobacteriaceae</taxon>
        <taxon>Leeuwenhoekiella</taxon>
    </lineage>
</organism>
<proteinExistence type="predicted"/>
<dbReference type="InterPro" id="IPR053842">
    <property type="entry name" value="NikA-like"/>
</dbReference>
<dbReference type="AlphaFoldDB" id="A0A4Q0P471"/>
<keyword evidence="2" id="KW-1185">Reference proteome</keyword>
<gene>
    <name evidence="1" type="ORF">DSM00_2642</name>
</gene>
<comment type="caution">
    <text evidence="1">The sequence shown here is derived from an EMBL/GenBank/DDBJ whole genome shotgun (WGS) entry which is preliminary data.</text>
</comment>
<name>A0A4Q0P471_9FLAO</name>
<protein>
    <submittedName>
        <fullName evidence="1">Mobilization protein MobC</fullName>
    </submittedName>
</protein>